<keyword evidence="2" id="KW-1185">Reference proteome</keyword>
<evidence type="ECO:0000313" key="2">
    <source>
        <dbReference type="Proteomes" id="UP001465755"/>
    </source>
</evidence>
<dbReference type="Proteomes" id="UP001465755">
    <property type="component" value="Unassembled WGS sequence"/>
</dbReference>
<protein>
    <submittedName>
        <fullName evidence="1">Uncharacterized protein</fullName>
    </submittedName>
</protein>
<accession>A0AAW1NUK9</accession>
<dbReference type="NCBIfam" id="TIGR01571">
    <property type="entry name" value="A_thal_Cys_rich"/>
    <property type="match status" value="1"/>
</dbReference>
<organism evidence="1 2">
    <name type="scientific">Symbiochloris irregularis</name>
    <dbReference type="NCBI Taxonomy" id="706552"/>
    <lineage>
        <taxon>Eukaryota</taxon>
        <taxon>Viridiplantae</taxon>
        <taxon>Chlorophyta</taxon>
        <taxon>core chlorophytes</taxon>
        <taxon>Trebouxiophyceae</taxon>
        <taxon>Trebouxiales</taxon>
        <taxon>Trebouxiaceae</taxon>
        <taxon>Symbiochloris</taxon>
    </lineage>
</organism>
<sequence>MERGAATGPHCSTSAGVMAQGGVGGGQYARMAAPKGDLGNPWSSGLCACFDDCGVCCLGYWCPCVLYGKNAERISGQPGCVGHCCLWYLLSAFFGCACCVSGPTRNRLRAEQQLKDVGCCGDWCTHFWCGGCALCQEARQLNATSKGSAPAGAYAQPAGTAPMSVPNSQRMNTAV</sequence>
<dbReference type="InterPro" id="IPR006461">
    <property type="entry name" value="PLAC_motif_containing"/>
</dbReference>
<reference evidence="1 2" key="1">
    <citation type="journal article" date="2024" name="Nat. Commun.">
        <title>Phylogenomics reveals the evolutionary origins of lichenization in chlorophyte algae.</title>
        <authorList>
            <person name="Puginier C."/>
            <person name="Libourel C."/>
            <person name="Otte J."/>
            <person name="Skaloud P."/>
            <person name="Haon M."/>
            <person name="Grisel S."/>
            <person name="Petersen M."/>
            <person name="Berrin J.G."/>
            <person name="Delaux P.M."/>
            <person name="Dal Grande F."/>
            <person name="Keller J."/>
        </authorList>
    </citation>
    <scope>NUCLEOTIDE SEQUENCE [LARGE SCALE GENOMIC DNA]</scope>
    <source>
        <strain evidence="1 2">SAG 2036</strain>
    </source>
</reference>
<proteinExistence type="predicted"/>
<dbReference type="EMBL" id="JALJOQ010000154">
    <property type="protein sequence ID" value="KAK9793164.1"/>
    <property type="molecule type" value="Genomic_DNA"/>
</dbReference>
<comment type="caution">
    <text evidence="1">The sequence shown here is derived from an EMBL/GenBank/DDBJ whole genome shotgun (WGS) entry which is preliminary data.</text>
</comment>
<name>A0AAW1NUK9_9CHLO</name>
<gene>
    <name evidence="1" type="ORF">WJX73_000720</name>
</gene>
<evidence type="ECO:0000313" key="1">
    <source>
        <dbReference type="EMBL" id="KAK9793164.1"/>
    </source>
</evidence>
<dbReference type="AlphaFoldDB" id="A0AAW1NUK9"/>
<dbReference type="PANTHER" id="PTHR15907">
    <property type="entry name" value="DUF614 FAMILY PROTEIN-RELATED"/>
    <property type="match status" value="1"/>
</dbReference>
<dbReference type="Pfam" id="PF04749">
    <property type="entry name" value="PLAC8"/>
    <property type="match status" value="1"/>
</dbReference>